<gene>
    <name evidence="1" type="ORF">AG1IA_09969</name>
</gene>
<dbReference type="HOGENOM" id="CLU_3175702_0_0_1"/>
<name>L8WCU6_THACA</name>
<evidence type="ECO:0000313" key="1">
    <source>
        <dbReference type="EMBL" id="ELU36001.1"/>
    </source>
</evidence>
<dbReference type="EMBL" id="AFRT01004603">
    <property type="protein sequence ID" value="ELU36001.1"/>
    <property type="molecule type" value="Genomic_DNA"/>
</dbReference>
<dbReference type="Proteomes" id="UP000011668">
    <property type="component" value="Unassembled WGS sequence"/>
</dbReference>
<comment type="caution">
    <text evidence="1">The sequence shown here is derived from an EMBL/GenBank/DDBJ whole genome shotgun (WGS) entry which is preliminary data.</text>
</comment>
<protein>
    <submittedName>
        <fullName evidence="1">Uncharacterized protein</fullName>
    </submittedName>
</protein>
<reference evidence="1 2" key="1">
    <citation type="journal article" date="2013" name="Nat. Commun.">
        <title>The evolution and pathogenic mechanisms of the rice sheath blight pathogen.</title>
        <authorList>
            <person name="Zheng A."/>
            <person name="Lin R."/>
            <person name="Xu L."/>
            <person name="Qin P."/>
            <person name="Tang C."/>
            <person name="Ai P."/>
            <person name="Zhang D."/>
            <person name="Liu Y."/>
            <person name="Sun Z."/>
            <person name="Feng H."/>
            <person name="Wang Y."/>
            <person name="Chen Y."/>
            <person name="Liang X."/>
            <person name="Fu R."/>
            <person name="Li Q."/>
            <person name="Zhang J."/>
            <person name="Yu X."/>
            <person name="Xie Z."/>
            <person name="Ding L."/>
            <person name="Guan P."/>
            <person name="Tang J."/>
            <person name="Liang Y."/>
            <person name="Wang S."/>
            <person name="Deng Q."/>
            <person name="Li S."/>
            <person name="Zhu J."/>
            <person name="Wang L."/>
            <person name="Liu H."/>
            <person name="Li P."/>
        </authorList>
    </citation>
    <scope>NUCLEOTIDE SEQUENCE [LARGE SCALE GENOMIC DNA]</scope>
    <source>
        <strain evidence="2">AG-1 IA</strain>
    </source>
</reference>
<dbReference type="AlphaFoldDB" id="L8WCU6"/>
<accession>L8WCU6</accession>
<keyword evidence="2" id="KW-1185">Reference proteome</keyword>
<sequence>MLCVIFGLHTKYCTRSKCRDEAVYFKSFFAMRTTIKVQRIFERNLLN</sequence>
<organism evidence="1 2">
    <name type="scientific">Thanatephorus cucumeris (strain AG1-IA)</name>
    <name type="common">Rice sheath blight fungus</name>
    <name type="synonym">Rhizoctonia solani</name>
    <dbReference type="NCBI Taxonomy" id="983506"/>
    <lineage>
        <taxon>Eukaryota</taxon>
        <taxon>Fungi</taxon>
        <taxon>Dikarya</taxon>
        <taxon>Basidiomycota</taxon>
        <taxon>Agaricomycotina</taxon>
        <taxon>Agaricomycetes</taxon>
        <taxon>Cantharellales</taxon>
        <taxon>Ceratobasidiaceae</taxon>
        <taxon>Rhizoctonia</taxon>
        <taxon>Rhizoctonia solani AG-1</taxon>
    </lineage>
</organism>
<proteinExistence type="predicted"/>
<evidence type="ECO:0000313" key="2">
    <source>
        <dbReference type="Proteomes" id="UP000011668"/>
    </source>
</evidence>